<dbReference type="GO" id="GO:0042254">
    <property type="term" value="P:ribosome biogenesis"/>
    <property type="evidence" value="ECO:0007669"/>
    <property type="project" value="UniProtKB-KW"/>
</dbReference>
<keyword evidence="2" id="KW-0645">Protease</keyword>
<dbReference type="EMBL" id="JPVN01000010">
    <property type="protein sequence ID" value="KGR78652.1"/>
    <property type="molecule type" value="Genomic_DNA"/>
</dbReference>
<accession>A0A0A3IUZ2</accession>
<proteinExistence type="inferred from homology"/>
<dbReference type="RefSeq" id="WP_036185826.1">
    <property type="nucleotide sequence ID" value="NZ_AVDA01000010.1"/>
</dbReference>
<protein>
    <recommendedName>
        <fullName evidence="6">Ribosomal processing cysteine protease Prp</fullName>
    </recommendedName>
</protein>
<dbReference type="SUPFAM" id="SSF118010">
    <property type="entry name" value="TM1457-like"/>
    <property type="match status" value="1"/>
</dbReference>
<dbReference type="OrthoDB" id="48998at2"/>
<dbReference type="AlphaFoldDB" id="A0A0A3IUZ2"/>
<evidence type="ECO:0000256" key="5">
    <source>
        <dbReference type="ARBA" id="ARBA00044503"/>
    </source>
</evidence>
<keyword evidence="4" id="KW-0788">Thiol protease</keyword>
<name>A0A0A3IUZ2_9BACL</name>
<dbReference type="GO" id="GO:0005840">
    <property type="term" value="C:ribosome"/>
    <property type="evidence" value="ECO:0007669"/>
    <property type="project" value="UniProtKB-KW"/>
</dbReference>
<organism evidence="7 8">
    <name type="scientific">Ureibacillus manganicus DSM 26584</name>
    <dbReference type="NCBI Taxonomy" id="1384049"/>
    <lineage>
        <taxon>Bacteria</taxon>
        <taxon>Bacillati</taxon>
        <taxon>Bacillota</taxon>
        <taxon>Bacilli</taxon>
        <taxon>Bacillales</taxon>
        <taxon>Caryophanaceae</taxon>
        <taxon>Ureibacillus</taxon>
    </lineage>
</organism>
<keyword evidence="7" id="KW-0689">Ribosomal protein</keyword>
<dbReference type="CDD" id="cd16332">
    <property type="entry name" value="Prp-like"/>
    <property type="match status" value="1"/>
</dbReference>
<dbReference type="PANTHER" id="PTHR39178:SF1">
    <property type="entry name" value="RIBOSOMAL-PROCESSING CYSTEINE PROTEASE PRP"/>
    <property type="match status" value="1"/>
</dbReference>
<gene>
    <name evidence="7" type="ORF">CD29_09745</name>
</gene>
<dbReference type="GO" id="GO:0008234">
    <property type="term" value="F:cysteine-type peptidase activity"/>
    <property type="evidence" value="ECO:0007669"/>
    <property type="project" value="UniProtKB-KW"/>
</dbReference>
<keyword evidence="8" id="KW-1185">Reference proteome</keyword>
<evidence type="ECO:0000313" key="8">
    <source>
        <dbReference type="Proteomes" id="UP000030416"/>
    </source>
</evidence>
<keyword evidence="7" id="KW-0687">Ribonucleoprotein</keyword>
<dbReference type="Gene3D" id="3.30.70.1490">
    <property type="entry name" value="Cysteine protease Prp"/>
    <property type="match status" value="1"/>
</dbReference>
<evidence type="ECO:0000313" key="7">
    <source>
        <dbReference type="EMBL" id="KGR78652.1"/>
    </source>
</evidence>
<sequence>MITVTIHHDENRHVSAFEFSGHAEYDQTGKDLVCAGASTIAFGTVNAIYALLNIEPKIEQANEGGGYLRIDLPSDIDSEIDAKLQLIVQVMTAQVYSMVQSYGQYIRINYNQVGGGTE</sequence>
<comment type="caution">
    <text evidence="7">The sequence shown here is derived from an EMBL/GenBank/DDBJ whole genome shotgun (WGS) entry which is preliminary data.</text>
</comment>
<dbReference type="STRING" id="1384049.CD29_09745"/>
<dbReference type="InterPro" id="IPR007422">
    <property type="entry name" value="Peptidase_Prp"/>
</dbReference>
<dbReference type="GO" id="GO:0006508">
    <property type="term" value="P:proteolysis"/>
    <property type="evidence" value="ECO:0007669"/>
    <property type="project" value="UniProtKB-KW"/>
</dbReference>
<dbReference type="Pfam" id="PF04327">
    <property type="entry name" value="Peptidase_Prp"/>
    <property type="match status" value="1"/>
</dbReference>
<evidence type="ECO:0000256" key="3">
    <source>
        <dbReference type="ARBA" id="ARBA00022801"/>
    </source>
</evidence>
<keyword evidence="1" id="KW-0690">Ribosome biogenesis</keyword>
<comment type="similarity">
    <text evidence="5">Belongs to the Prp family.</text>
</comment>
<dbReference type="eggNOG" id="COG2868">
    <property type="taxonomic scope" value="Bacteria"/>
</dbReference>
<evidence type="ECO:0000256" key="4">
    <source>
        <dbReference type="ARBA" id="ARBA00022807"/>
    </source>
</evidence>
<evidence type="ECO:0000256" key="2">
    <source>
        <dbReference type="ARBA" id="ARBA00022670"/>
    </source>
</evidence>
<evidence type="ECO:0000256" key="6">
    <source>
        <dbReference type="ARBA" id="ARBA00044538"/>
    </source>
</evidence>
<keyword evidence="3" id="KW-0378">Hydrolase</keyword>
<dbReference type="PANTHER" id="PTHR39178">
    <property type="entry name" value="HYPOTHETICAL RIBOSOME-ASSOCIATED PROTEIN"/>
    <property type="match status" value="1"/>
</dbReference>
<evidence type="ECO:0000256" key="1">
    <source>
        <dbReference type="ARBA" id="ARBA00022517"/>
    </source>
</evidence>
<dbReference type="Proteomes" id="UP000030416">
    <property type="component" value="Unassembled WGS sequence"/>
</dbReference>
<dbReference type="InterPro" id="IPR036764">
    <property type="entry name" value="Peptidase_Prp_sf"/>
</dbReference>
<reference evidence="7 8" key="1">
    <citation type="submission" date="2014-02" db="EMBL/GenBank/DDBJ databases">
        <title>Draft genome sequence of Lysinibacillus manganicus DSM 26584T.</title>
        <authorList>
            <person name="Zhang F."/>
            <person name="Wang G."/>
            <person name="Zhang L."/>
        </authorList>
    </citation>
    <scope>NUCLEOTIDE SEQUENCE [LARGE SCALE GENOMIC DNA]</scope>
    <source>
        <strain evidence="7 8">DSM 26584</strain>
    </source>
</reference>